<dbReference type="EMBL" id="KB468157">
    <property type="protein sequence ID" value="PCH44319.1"/>
    <property type="molecule type" value="Genomic_DNA"/>
</dbReference>
<evidence type="ECO:0000256" key="1">
    <source>
        <dbReference type="SAM" id="MobiDB-lite"/>
    </source>
</evidence>
<dbReference type="AlphaFoldDB" id="A0A2H3JZJ3"/>
<dbReference type="OMA" id="NWWLARN"/>
<dbReference type="Proteomes" id="UP000218811">
    <property type="component" value="Unassembled WGS sequence"/>
</dbReference>
<sequence>MKGISLHPRTHSAPSNSSTPSSRAASAINGEAAPQPKGVRKLVKKLQGGIRHISHIGHHPKAAAISAVPVRDQSVVASIPPSHTPVDSIVGIVHDIPALPIAFPLYPKSKTSFDSMSASTLTSEGEPADVTDAHSFDAHSVDRPSSFTSAADHLSIHDSSSVHSASVDASSAYVSAVGDSSTPALLDSVAALSPQPAPGDNMIPPQPNLPEAELDQPVAPEDDEPTAAPETAAPEASQPAESDSPEPSESPDPVVPMPPEEERASTLDDSKFDASESEDKEEGTMEVDSSPHSEEPEVPDPFLVDEPEDSPSEEPEAAEEVAEEPTGLQVDIRPSLAAADEVSLVQPSDASEEPPPALPADVNKDVPPPPPQLVSDEEEEEAPELYLPGLTLPTMFLPIPNVRSLLFCSLNWWLARNRIIYYPYTSRRTR</sequence>
<evidence type="ECO:0000313" key="2">
    <source>
        <dbReference type="EMBL" id="PCH44319.1"/>
    </source>
</evidence>
<evidence type="ECO:0000313" key="3">
    <source>
        <dbReference type="Proteomes" id="UP000218811"/>
    </source>
</evidence>
<feature type="compositionally biased region" description="Acidic residues" evidence="1">
    <location>
        <begin position="303"/>
        <end position="323"/>
    </location>
</feature>
<feature type="compositionally biased region" description="Pro residues" evidence="1">
    <location>
        <begin position="248"/>
        <end position="258"/>
    </location>
</feature>
<proteinExistence type="predicted"/>
<dbReference type="OrthoDB" id="428342at2759"/>
<keyword evidence="3" id="KW-1185">Reference proteome</keyword>
<protein>
    <submittedName>
        <fullName evidence="2">Uncharacterized protein</fullName>
    </submittedName>
</protein>
<reference evidence="2 3" key="1">
    <citation type="journal article" date="2012" name="Science">
        <title>The Paleozoic origin of enzymatic lignin decomposition reconstructed from 31 fungal genomes.</title>
        <authorList>
            <person name="Floudas D."/>
            <person name="Binder M."/>
            <person name="Riley R."/>
            <person name="Barry K."/>
            <person name="Blanchette R.A."/>
            <person name="Henrissat B."/>
            <person name="Martinez A.T."/>
            <person name="Otillar R."/>
            <person name="Spatafora J.W."/>
            <person name="Yadav J.S."/>
            <person name="Aerts A."/>
            <person name="Benoit I."/>
            <person name="Boyd A."/>
            <person name="Carlson A."/>
            <person name="Copeland A."/>
            <person name="Coutinho P.M."/>
            <person name="de Vries R.P."/>
            <person name="Ferreira P."/>
            <person name="Findley K."/>
            <person name="Foster B."/>
            <person name="Gaskell J."/>
            <person name="Glotzer D."/>
            <person name="Gorecki P."/>
            <person name="Heitman J."/>
            <person name="Hesse C."/>
            <person name="Hori C."/>
            <person name="Igarashi K."/>
            <person name="Jurgens J.A."/>
            <person name="Kallen N."/>
            <person name="Kersten P."/>
            <person name="Kohler A."/>
            <person name="Kuees U."/>
            <person name="Kumar T.K.A."/>
            <person name="Kuo A."/>
            <person name="LaButti K."/>
            <person name="Larrondo L.F."/>
            <person name="Lindquist E."/>
            <person name="Ling A."/>
            <person name="Lombard V."/>
            <person name="Lucas S."/>
            <person name="Lundell T."/>
            <person name="Martin R."/>
            <person name="McLaughlin D.J."/>
            <person name="Morgenstern I."/>
            <person name="Morin E."/>
            <person name="Murat C."/>
            <person name="Nagy L.G."/>
            <person name="Nolan M."/>
            <person name="Ohm R.A."/>
            <person name="Patyshakuliyeva A."/>
            <person name="Rokas A."/>
            <person name="Ruiz-Duenas F.J."/>
            <person name="Sabat G."/>
            <person name="Salamov A."/>
            <person name="Samejima M."/>
            <person name="Schmutz J."/>
            <person name="Slot J.C."/>
            <person name="St John F."/>
            <person name="Stenlid J."/>
            <person name="Sun H."/>
            <person name="Sun S."/>
            <person name="Syed K."/>
            <person name="Tsang A."/>
            <person name="Wiebenga A."/>
            <person name="Young D."/>
            <person name="Pisabarro A."/>
            <person name="Eastwood D.C."/>
            <person name="Martin F."/>
            <person name="Cullen D."/>
            <person name="Grigoriev I.V."/>
            <person name="Hibbett D.S."/>
        </authorList>
    </citation>
    <scope>NUCLEOTIDE SEQUENCE [LARGE SCALE GENOMIC DNA]</scope>
    <source>
        <strain evidence="2 3">MD-104</strain>
    </source>
</reference>
<feature type="compositionally biased region" description="Low complexity" evidence="1">
    <location>
        <begin position="12"/>
        <end position="27"/>
    </location>
</feature>
<feature type="region of interest" description="Disordered" evidence="1">
    <location>
        <begin position="1"/>
        <end position="38"/>
    </location>
</feature>
<feature type="compositionally biased region" description="Basic and acidic residues" evidence="1">
    <location>
        <begin position="260"/>
        <end position="274"/>
    </location>
</feature>
<feature type="region of interest" description="Disordered" evidence="1">
    <location>
        <begin position="191"/>
        <end position="381"/>
    </location>
</feature>
<gene>
    <name evidence="2" type="ORF">WOLCODRAFT_138935</name>
</gene>
<name>A0A2H3JZJ3_WOLCO</name>
<accession>A0A2H3JZJ3</accession>
<organism evidence="2 3">
    <name type="scientific">Wolfiporia cocos (strain MD-104)</name>
    <name type="common">Brown rot fungus</name>
    <dbReference type="NCBI Taxonomy" id="742152"/>
    <lineage>
        <taxon>Eukaryota</taxon>
        <taxon>Fungi</taxon>
        <taxon>Dikarya</taxon>
        <taxon>Basidiomycota</taxon>
        <taxon>Agaricomycotina</taxon>
        <taxon>Agaricomycetes</taxon>
        <taxon>Polyporales</taxon>
        <taxon>Phaeolaceae</taxon>
        <taxon>Wolfiporia</taxon>
    </lineage>
</organism>
<feature type="compositionally biased region" description="Low complexity" evidence="1">
    <location>
        <begin position="226"/>
        <end position="247"/>
    </location>
</feature>
<dbReference type="STRING" id="742152.A0A2H3JZJ3"/>
<feature type="compositionally biased region" description="Acidic residues" evidence="1">
    <location>
        <begin position="275"/>
        <end position="285"/>
    </location>
</feature>